<gene>
    <name evidence="1" type="ORF">CR513_23664</name>
</gene>
<comment type="caution">
    <text evidence="1">The sequence shown here is derived from an EMBL/GenBank/DDBJ whole genome shotgun (WGS) entry which is preliminary data.</text>
</comment>
<keyword evidence="2" id="KW-1185">Reference proteome</keyword>
<accession>A0A371GTZ0</accession>
<sequence length="140" mass="16484">MTDLGLISYFLGIEVIQQADRIFISQKKNSKPISTPVEEKLKLKRDSDERIIDLKYFKSLIESLRYLTTTILDIVFGIRLLSRFMEQPRACHLHRARKILRYIKCILIERIFYDNNSNIKLVGYIDSDWAGDSETKKARQ</sequence>
<dbReference type="PANTHER" id="PTHR11439:SF517">
    <property type="entry name" value="CYSTEINE-RICH RLK (RECEPTOR-LIKE PROTEIN KINASE) 8"/>
    <property type="match status" value="1"/>
</dbReference>
<reference evidence="1" key="1">
    <citation type="submission" date="2018-05" db="EMBL/GenBank/DDBJ databases">
        <title>Draft genome of Mucuna pruriens seed.</title>
        <authorList>
            <person name="Nnadi N.E."/>
            <person name="Vos R."/>
            <person name="Hasami M.H."/>
            <person name="Devisetty U.K."/>
            <person name="Aguiy J.C."/>
        </authorList>
    </citation>
    <scope>NUCLEOTIDE SEQUENCE [LARGE SCALE GENOMIC DNA]</scope>
    <source>
        <strain evidence="1">JCA_2017</strain>
    </source>
</reference>
<dbReference type="OrthoDB" id="1922643at2759"/>
<dbReference type="AlphaFoldDB" id="A0A371GTZ0"/>
<feature type="non-terminal residue" evidence="1">
    <location>
        <position position="1"/>
    </location>
</feature>
<name>A0A371GTZ0_MUCPR</name>
<dbReference type="Proteomes" id="UP000257109">
    <property type="component" value="Unassembled WGS sequence"/>
</dbReference>
<protein>
    <submittedName>
        <fullName evidence="1">Mitochondrial protein</fullName>
    </submittedName>
</protein>
<organism evidence="1 2">
    <name type="scientific">Mucuna pruriens</name>
    <name type="common">Velvet bean</name>
    <name type="synonym">Dolichos pruriens</name>
    <dbReference type="NCBI Taxonomy" id="157652"/>
    <lineage>
        <taxon>Eukaryota</taxon>
        <taxon>Viridiplantae</taxon>
        <taxon>Streptophyta</taxon>
        <taxon>Embryophyta</taxon>
        <taxon>Tracheophyta</taxon>
        <taxon>Spermatophyta</taxon>
        <taxon>Magnoliopsida</taxon>
        <taxon>eudicotyledons</taxon>
        <taxon>Gunneridae</taxon>
        <taxon>Pentapetalae</taxon>
        <taxon>rosids</taxon>
        <taxon>fabids</taxon>
        <taxon>Fabales</taxon>
        <taxon>Fabaceae</taxon>
        <taxon>Papilionoideae</taxon>
        <taxon>50 kb inversion clade</taxon>
        <taxon>NPAAA clade</taxon>
        <taxon>indigoferoid/millettioid clade</taxon>
        <taxon>Phaseoleae</taxon>
        <taxon>Mucuna</taxon>
    </lineage>
</organism>
<evidence type="ECO:0000313" key="2">
    <source>
        <dbReference type="Proteomes" id="UP000257109"/>
    </source>
</evidence>
<evidence type="ECO:0000313" key="1">
    <source>
        <dbReference type="EMBL" id="RDX94010.1"/>
    </source>
</evidence>
<dbReference type="PANTHER" id="PTHR11439">
    <property type="entry name" value="GAG-POL-RELATED RETROTRANSPOSON"/>
    <property type="match status" value="1"/>
</dbReference>
<dbReference type="EMBL" id="QJKJ01004475">
    <property type="protein sequence ID" value="RDX94010.1"/>
    <property type="molecule type" value="Genomic_DNA"/>
</dbReference>
<proteinExistence type="predicted"/>